<organism evidence="1 2">
    <name type="scientific">Brachionus plicatilis</name>
    <name type="common">Marine rotifer</name>
    <name type="synonym">Brachionus muelleri</name>
    <dbReference type="NCBI Taxonomy" id="10195"/>
    <lineage>
        <taxon>Eukaryota</taxon>
        <taxon>Metazoa</taxon>
        <taxon>Spiralia</taxon>
        <taxon>Gnathifera</taxon>
        <taxon>Rotifera</taxon>
        <taxon>Eurotatoria</taxon>
        <taxon>Monogononta</taxon>
        <taxon>Pseudotrocha</taxon>
        <taxon>Ploima</taxon>
        <taxon>Brachionidae</taxon>
        <taxon>Brachionus</taxon>
    </lineage>
</organism>
<dbReference type="Proteomes" id="UP000276133">
    <property type="component" value="Unassembled WGS sequence"/>
</dbReference>
<accession>A0A3M7RC38</accession>
<comment type="caution">
    <text evidence="1">The sequence shown here is derived from an EMBL/GenBank/DDBJ whole genome shotgun (WGS) entry which is preliminary data.</text>
</comment>
<gene>
    <name evidence="1" type="ORF">BpHYR1_006046</name>
</gene>
<name>A0A3M7RC38_BRAPC</name>
<evidence type="ECO:0000313" key="2">
    <source>
        <dbReference type="Proteomes" id="UP000276133"/>
    </source>
</evidence>
<proteinExistence type="predicted"/>
<dbReference type="OrthoDB" id="410155at2759"/>
<evidence type="ECO:0000313" key="1">
    <source>
        <dbReference type="EMBL" id="RNA20835.1"/>
    </source>
</evidence>
<sequence>MSVKYIDRHLKLRFLAQDIDELNEHITQKILNAAHKSVPFQSQKNFKSSLLKNIGQDEYLL</sequence>
<dbReference type="EMBL" id="REGN01003775">
    <property type="protein sequence ID" value="RNA20835.1"/>
    <property type="molecule type" value="Genomic_DNA"/>
</dbReference>
<dbReference type="AlphaFoldDB" id="A0A3M7RC38"/>
<protein>
    <submittedName>
        <fullName evidence="1">Uncharacterized protein</fullName>
    </submittedName>
</protein>
<keyword evidence="2" id="KW-1185">Reference proteome</keyword>
<reference evidence="1 2" key="1">
    <citation type="journal article" date="2018" name="Sci. Rep.">
        <title>Genomic signatures of local adaptation to the degree of environmental predictability in rotifers.</title>
        <authorList>
            <person name="Franch-Gras L."/>
            <person name="Hahn C."/>
            <person name="Garcia-Roger E.M."/>
            <person name="Carmona M.J."/>
            <person name="Serra M."/>
            <person name="Gomez A."/>
        </authorList>
    </citation>
    <scope>NUCLEOTIDE SEQUENCE [LARGE SCALE GENOMIC DNA]</scope>
    <source>
        <strain evidence="1">HYR1</strain>
    </source>
</reference>